<protein>
    <submittedName>
        <fullName evidence="1">Uncharacterized protein</fullName>
    </submittedName>
</protein>
<dbReference type="Proteomes" id="UP000305401">
    <property type="component" value="Unassembled WGS sequence"/>
</dbReference>
<keyword evidence="2" id="KW-1185">Reference proteome</keyword>
<evidence type="ECO:0000313" key="2">
    <source>
        <dbReference type="Proteomes" id="UP000305401"/>
    </source>
</evidence>
<comment type="caution">
    <text evidence="1">The sequence shown here is derived from an EMBL/GenBank/DDBJ whole genome shotgun (WGS) entry which is preliminary data.</text>
</comment>
<organism evidence="1 2">
    <name type="scientific">Muribaculum caecicola</name>
    <dbReference type="NCBI Taxonomy" id="3038144"/>
    <lineage>
        <taxon>Bacteria</taxon>
        <taxon>Pseudomonadati</taxon>
        <taxon>Bacteroidota</taxon>
        <taxon>Bacteroidia</taxon>
        <taxon>Bacteroidales</taxon>
        <taxon>Muribaculaceae</taxon>
        <taxon>Muribaculum</taxon>
    </lineage>
</organism>
<accession>A0AC61S5Y4</accession>
<reference evidence="1" key="1">
    <citation type="submission" date="2019-04" db="EMBL/GenBank/DDBJ databases">
        <title>Microbes associate with the intestines of laboratory mice.</title>
        <authorList>
            <person name="Navarre W."/>
            <person name="Wong E."/>
            <person name="Huang K.C."/>
            <person name="Tropini C."/>
            <person name="Ng K."/>
            <person name="Yu B."/>
        </authorList>
    </citation>
    <scope>NUCLEOTIDE SEQUENCE</scope>
    <source>
        <strain evidence="1">NM86_A22</strain>
    </source>
</reference>
<gene>
    <name evidence="1" type="ORF">E5990_05455</name>
</gene>
<dbReference type="EMBL" id="SSTG01000049">
    <property type="protein sequence ID" value="THG52116.1"/>
    <property type="molecule type" value="Genomic_DNA"/>
</dbReference>
<sequence>MKKNYSIFALLMLASAPLCVSAQQISNSDFDGEWVDCMPWTYLQGDGTDGNTVSSHVVGTQPKGWIISNVAGMASVGMAMGATTVGENVEGYNSASAVKLTNTPNPWMDAQKVPGYISLGTTWSTAMPKFGLGGITINNSDGGVFGGQSFTGRPTGLEFWYKRSRGDDQPNEKTTIVAYLWKGHWTQKDVPVSIVMVGEPKKVDMVDRDRCVLGMDMEGCQGGEVEKTPDAELIAVINVDITENAEEWTKFHANFDYKSDATPEMINIVIASGDYFGGASVVGKDNSFVVDDVKLVYSGGTSGIDGVEADNSAPVEYYNLNGVKVNAGQMEPGLYICRQGSKATKVLVK</sequence>
<name>A0AC61S5Y4_9BACT</name>
<proteinExistence type="predicted"/>
<evidence type="ECO:0000313" key="1">
    <source>
        <dbReference type="EMBL" id="THG52116.1"/>
    </source>
</evidence>